<dbReference type="Pfam" id="PF00884">
    <property type="entry name" value="Sulfatase"/>
    <property type="match status" value="1"/>
</dbReference>
<comment type="similarity">
    <text evidence="1">Belongs to the sulfatase family.</text>
</comment>
<protein>
    <submittedName>
        <fullName evidence="4">Choline-sulfatase</fullName>
        <ecNumber evidence="4">3.1.6.6</ecNumber>
    </submittedName>
</protein>
<dbReference type="EMBL" id="SJPL01000001">
    <property type="protein sequence ID" value="TWT68905.1"/>
    <property type="molecule type" value="Genomic_DNA"/>
</dbReference>
<dbReference type="PANTHER" id="PTHR42693">
    <property type="entry name" value="ARYLSULFATASE FAMILY MEMBER"/>
    <property type="match status" value="1"/>
</dbReference>
<evidence type="ECO:0000256" key="2">
    <source>
        <dbReference type="ARBA" id="ARBA00022801"/>
    </source>
</evidence>
<dbReference type="GO" id="GO:0047753">
    <property type="term" value="F:choline-sulfatase activity"/>
    <property type="evidence" value="ECO:0007669"/>
    <property type="project" value="UniProtKB-EC"/>
</dbReference>
<evidence type="ECO:0000259" key="3">
    <source>
        <dbReference type="Pfam" id="PF00884"/>
    </source>
</evidence>
<dbReference type="Gene3D" id="3.30.1120.10">
    <property type="match status" value="1"/>
</dbReference>
<dbReference type="InterPro" id="IPR000917">
    <property type="entry name" value="Sulfatase_N"/>
</dbReference>
<evidence type="ECO:0000313" key="5">
    <source>
        <dbReference type="Proteomes" id="UP000317238"/>
    </source>
</evidence>
<keyword evidence="5" id="KW-1185">Reference proteome</keyword>
<dbReference type="Proteomes" id="UP000317238">
    <property type="component" value="Unassembled WGS sequence"/>
</dbReference>
<gene>
    <name evidence="4" type="primary">betC_14</name>
    <name evidence="4" type="ORF">Pan14r_11880</name>
</gene>
<dbReference type="Gene3D" id="3.40.720.10">
    <property type="entry name" value="Alkaline Phosphatase, subunit A"/>
    <property type="match status" value="1"/>
</dbReference>
<evidence type="ECO:0000313" key="4">
    <source>
        <dbReference type="EMBL" id="TWT68905.1"/>
    </source>
</evidence>
<reference evidence="4 5" key="1">
    <citation type="submission" date="2019-02" db="EMBL/GenBank/DDBJ databases">
        <title>Deep-cultivation of Planctomycetes and their phenomic and genomic characterization uncovers novel biology.</title>
        <authorList>
            <person name="Wiegand S."/>
            <person name="Jogler M."/>
            <person name="Boedeker C."/>
            <person name="Pinto D."/>
            <person name="Vollmers J."/>
            <person name="Rivas-Marin E."/>
            <person name="Kohn T."/>
            <person name="Peeters S.H."/>
            <person name="Heuer A."/>
            <person name="Rast P."/>
            <person name="Oberbeckmann S."/>
            <person name="Bunk B."/>
            <person name="Jeske O."/>
            <person name="Meyerdierks A."/>
            <person name="Storesund J.E."/>
            <person name="Kallscheuer N."/>
            <person name="Luecker S."/>
            <person name="Lage O.M."/>
            <person name="Pohl T."/>
            <person name="Merkel B.J."/>
            <person name="Hornburger P."/>
            <person name="Mueller R.-W."/>
            <person name="Bruemmer F."/>
            <person name="Labrenz M."/>
            <person name="Spormann A.M."/>
            <person name="Op Den Camp H."/>
            <person name="Overmann J."/>
            <person name="Amann R."/>
            <person name="Jetten M.S.M."/>
            <person name="Mascher T."/>
            <person name="Medema M.H."/>
            <person name="Devos D.P."/>
            <person name="Kaster A.-K."/>
            <person name="Ovreas L."/>
            <person name="Rohde M."/>
            <person name="Galperin M.Y."/>
            <person name="Jogler C."/>
        </authorList>
    </citation>
    <scope>NUCLEOTIDE SEQUENCE [LARGE SCALE GENOMIC DNA]</scope>
    <source>
        <strain evidence="4 5">Pan14r</strain>
    </source>
</reference>
<proteinExistence type="inferred from homology"/>
<comment type="caution">
    <text evidence="4">The sequence shown here is derived from an EMBL/GenBank/DDBJ whole genome shotgun (WGS) entry which is preliminary data.</text>
</comment>
<dbReference type="EC" id="3.1.6.6" evidence="4"/>
<accession>A0A5C5Y3R0</accession>
<dbReference type="AlphaFoldDB" id="A0A5C5Y3R0"/>
<dbReference type="InterPro" id="IPR050738">
    <property type="entry name" value="Sulfatase"/>
</dbReference>
<name>A0A5C5Y3R0_9PLAN</name>
<organism evidence="4 5">
    <name type="scientific">Crateriforma conspicua</name>
    <dbReference type="NCBI Taxonomy" id="2527996"/>
    <lineage>
        <taxon>Bacteria</taxon>
        <taxon>Pseudomonadati</taxon>
        <taxon>Planctomycetota</taxon>
        <taxon>Planctomycetia</taxon>
        <taxon>Planctomycetales</taxon>
        <taxon>Planctomycetaceae</taxon>
        <taxon>Crateriforma</taxon>
    </lineage>
</organism>
<sequence length="497" mass="55480">MNHRAAVSPFPSASNHFRQMCIGLGCMLGFVCLSPFSGGRQSANADEASAARPNVILCMADDMGWGDVAYNGHPDLRTPHLDAMSREGIRFDRFYSGSSVCSPTRGSCYTGRNSIRFGINTANHGRLLDRELVLPEIMKQHGYRTGHFGKWHLGTLTTKVKDANRGRPGNTNDYSPPWEHSVDVSFVTESKVPTWNPLQVPIEGYGHSAGAAGKEPGEFYGTHYWTGPDQSVTENVSGDDSRVVMDRALSFISDSVEDNQPFLAVIWFHTPHKPTIAGGKYLQMYKDFPIDRRHYYGSITALDDQVGRLRQTLADLGVDRDTMLWYCSDNGPEGKKGKDPGTAGHLRGRKRDLLEGGIRVPGILVWPQRIGEARTLSMPCFTSDYVPTIADVLGFELPGDRPYDGISLLPWIDGGNAKRASPLMFEYGQSVALIDQRYKLYRPKGKKTQFQLFDLIDDPGEDQDIASEHPELVRRYAQQLQDWRESCQQSREKSGLR</sequence>
<dbReference type="GO" id="GO:0004065">
    <property type="term" value="F:arylsulfatase activity"/>
    <property type="evidence" value="ECO:0007669"/>
    <property type="project" value="TreeGrafter"/>
</dbReference>
<keyword evidence="2 4" id="KW-0378">Hydrolase</keyword>
<dbReference type="RefSeq" id="WP_231598405.1">
    <property type="nucleotide sequence ID" value="NZ_SJPL01000001.1"/>
</dbReference>
<dbReference type="InterPro" id="IPR017850">
    <property type="entry name" value="Alkaline_phosphatase_core_sf"/>
</dbReference>
<dbReference type="SUPFAM" id="SSF53649">
    <property type="entry name" value="Alkaline phosphatase-like"/>
    <property type="match status" value="1"/>
</dbReference>
<evidence type="ECO:0000256" key="1">
    <source>
        <dbReference type="ARBA" id="ARBA00008779"/>
    </source>
</evidence>
<dbReference type="PANTHER" id="PTHR42693:SF53">
    <property type="entry name" value="ENDO-4-O-SULFATASE"/>
    <property type="match status" value="1"/>
</dbReference>
<feature type="domain" description="Sulfatase N-terminal" evidence="3">
    <location>
        <begin position="53"/>
        <end position="394"/>
    </location>
</feature>